<dbReference type="Proteomes" id="UP001429745">
    <property type="component" value="Unassembled WGS sequence"/>
</dbReference>
<protein>
    <submittedName>
        <fullName evidence="1">Cytochrome C5</fullName>
    </submittedName>
</protein>
<name>A0ABX1KEK1_9MICO</name>
<sequence length="176" mass="19090">MANLALDALLRRISDSGLLDDPVAEDDVVYGRARLDGAGADVMVNVDPELEEVDEPDSEILLAAVARILGMSEAQWTKIVEAVATEIEEAVADSGPIEEQTDLRADIDPKSVVVFADAVMLSLAAPRQFPDSRILVQLDEDFEIEDVQVIDDEGSETIEFDSLDDLLDHISGPGER</sequence>
<organism evidence="1 2">
    <name type="scientific">Microbacterium salsuginis</name>
    <dbReference type="NCBI Taxonomy" id="2722803"/>
    <lineage>
        <taxon>Bacteria</taxon>
        <taxon>Bacillati</taxon>
        <taxon>Actinomycetota</taxon>
        <taxon>Actinomycetes</taxon>
        <taxon>Micrococcales</taxon>
        <taxon>Microbacteriaceae</taxon>
        <taxon>Microbacterium</taxon>
    </lineage>
</organism>
<reference evidence="1 2" key="1">
    <citation type="submission" date="2020-04" db="EMBL/GenBank/DDBJ databases">
        <title>CFH 90308 Microbacterium sp.</title>
        <authorList>
            <person name="Nie G."/>
            <person name="Ming H."/>
            <person name="Xia T."/>
        </authorList>
    </citation>
    <scope>NUCLEOTIDE SEQUENCE [LARGE SCALE GENOMIC DNA]</scope>
    <source>
        <strain evidence="1 2">CFH 90308</strain>
    </source>
</reference>
<evidence type="ECO:0000313" key="2">
    <source>
        <dbReference type="Proteomes" id="UP001429745"/>
    </source>
</evidence>
<evidence type="ECO:0000313" key="1">
    <source>
        <dbReference type="EMBL" id="NLP84922.1"/>
    </source>
</evidence>
<accession>A0ABX1KEK1</accession>
<proteinExistence type="predicted"/>
<dbReference type="RefSeq" id="WP_168913376.1">
    <property type="nucleotide sequence ID" value="NZ_JABACI010000004.1"/>
</dbReference>
<comment type="caution">
    <text evidence="1">The sequence shown here is derived from an EMBL/GenBank/DDBJ whole genome shotgun (WGS) entry which is preliminary data.</text>
</comment>
<dbReference type="EMBL" id="JABACI010000004">
    <property type="protein sequence ID" value="NLP84922.1"/>
    <property type="molecule type" value="Genomic_DNA"/>
</dbReference>
<gene>
    <name evidence="1" type="ORF">HF576_13805</name>
</gene>
<keyword evidence="2" id="KW-1185">Reference proteome</keyword>